<feature type="domain" description="Asparaginase/glutaminase C-terminal" evidence="4">
    <location>
        <begin position="215"/>
        <end position="330"/>
    </location>
</feature>
<evidence type="ECO:0000313" key="5">
    <source>
        <dbReference type="EMBL" id="MET2832927.1"/>
    </source>
</evidence>
<evidence type="ECO:0000259" key="3">
    <source>
        <dbReference type="Pfam" id="PF00710"/>
    </source>
</evidence>
<dbReference type="InterPro" id="IPR037152">
    <property type="entry name" value="L-asparaginase_N_sf"/>
</dbReference>
<gene>
    <name evidence="5" type="ORF">ABVQ20_39105</name>
</gene>
<accession>A0ABV2DSH5</accession>
<protein>
    <submittedName>
        <fullName evidence="5">Asparaginase</fullName>
    </submittedName>
</protein>
<dbReference type="InterPro" id="IPR036152">
    <property type="entry name" value="Asp/glu_Ase-like_sf"/>
</dbReference>
<organism evidence="5 6">
    <name type="scientific">Mesorhizobium shangrilense</name>
    <dbReference type="NCBI Taxonomy" id="460060"/>
    <lineage>
        <taxon>Bacteria</taxon>
        <taxon>Pseudomonadati</taxon>
        <taxon>Pseudomonadota</taxon>
        <taxon>Alphaproteobacteria</taxon>
        <taxon>Hyphomicrobiales</taxon>
        <taxon>Phyllobacteriaceae</taxon>
        <taxon>Mesorhizobium</taxon>
    </lineage>
</organism>
<dbReference type="SMART" id="SM00870">
    <property type="entry name" value="Asparaginase"/>
    <property type="match status" value="1"/>
</dbReference>
<dbReference type="Gene3D" id="3.40.50.1170">
    <property type="entry name" value="L-asparaginase, N-terminal domain"/>
    <property type="match status" value="1"/>
</dbReference>
<dbReference type="RefSeq" id="WP_354465132.1">
    <property type="nucleotide sequence ID" value="NZ_JBEWSZ010000015.1"/>
</dbReference>
<dbReference type="EMBL" id="JBEWSZ010000015">
    <property type="protein sequence ID" value="MET2832927.1"/>
    <property type="molecule type" value="Genomic_DNA"/>
</dbReference>
<reference evidence="5 6" key="1">
    <citation type="submission" date="2024-06" db="EMBL/GenBank/DDBJ databases">
        <authorList>
            <person name="Kim D.-U."/>
        </authorList>
    </citation>
    <scope>NUCLEOTIDE SEQUENCE [LARGE SCALE GENOMIC DNA]</scope>
    <source>
        <strain evidence="5 6">KACC15460</strain>
    </source>
</reference>
<dbReference type="PANTHER" id="PTHR11707:SF28">
    <property type="entry name" value="60 KDA LYSOPHOSPHOLIPASE"/>
    <property type="match status" value="1"/>
</dbReference>
<dbReference type="PIRSF" id="PIRSF001220">
    <property type="entry name" value="L-ASNase_gatD"/>
    <property type="match status" value="1"/>
</dbReference>
<dbReference type="PRINTS" id="PR00139">
    <property type="entry name" value="ASNGLNASE"/>
</dbReference>
<comment type="similarity">
    <text evidence="1">Belongs to the asparaginase 1 family.</text>
</comment>
<dbReference type="Gene3D" id="3.40.50.40">
    <property type="match status" value="1"/>
</dbReference>
<dbReference type="PIRSF" id="PIRSF500176">
    <property type="entry name" value="L_ASNase"/>
    <property type="match status" value="1"/>
</dbReference>
<evidence type="ECO:0000256" key="1">
    <source>
        <dbReference type="ARBA" id="ARBA00010518"/>
    </source>
</evidence>
<comment type="caution">
    <text evidence="5">The sequence shown here is derived from an EMBL/GenBank/DDBJ whole genome shotgun (WGS) entry which is preliminary data.</text>
</comment>
<evidence type="ECO:0000256" key="2">
    <source>
        <dbReference type="ARBA" id="ARBA00022801"/>
    </source>
</evidence>
<dbReference type="Pfam" id="PF17763">
    <property type="entry name" value="Asparaginase_C"/>
    <property type="match status" value="1"/>
</dbReference>
<keyword evidence="2" id="KW-0378">Hydrolase</keyword>
<dbReference type="InterPro" id="IPR040919">
    <property type="entry name" value="Asparaginase_C"/>
</dbReference>
<evidence type="ECO:0000313" key="6">
    <source>
        <dbReference type="Proteomes" id="UP001548832"/>
    </source>
</evidence>
<dbReference type="SFLD" id="SFLDS00057">
    <property type="entry name" value="Glutaminase/Asparaginase"/>
    <property type="match status" value="1"/>
</dbReference>
<dbReference type="Proteomes" id="UP001548832">
    <property type="component" value="Unassembled WGS sequence"/>
</dbReference>
<dbReference type="SUPFAM" id="SSF53774">
    <property type="entry name" value="Glutaminase/Asparaginase"/>
    <property type="match status" value="1"/>
</dbReference>
<dbReference type="CDD" id="cd08964">
    <property type="entry name" value="L-asparaginase_II"/>
    <property type="match status" value="1"/>
</dbReference>
<keyword evidence="6" id="KW-1185">Reference proteome</keyword>
<proteinExistence type="inferred from homology"/>
<dbReference type="InterPro" id="IPR006034">
    <property type="entry name" value="Asparaginase/glutaminase-like"/>
</dbReference>
<dbReference type="InterPro" id="IPR027473">
    <property type="entry name" value="L-asparaginase_C"/>
</dbReference>
<evidence type="ECO:0000259" key="4">
    <source>
        <dbReference type="Pfam" id="PF17763"/>
    </source>
</evidence>
<dbReference type="Pfam" id="PF00710">
    <property type="entry name" value="Asparaginase"/>
    <property type="match status" value="1"/>
</dbReference>
<feature type="domain" description="L-asparaginase N-terminal" evidence="3">
    <location>
        <begin position="10"/>
        <end position="190"/>
    </location>
</feature>
<dbReference type="PANTHER" id="PTHR11707">
    <property type="entry name" value="L-ASPARAGINASE"/>
    <property type="match status" value="1"/>
</dbReference>
<dbReference type="InterPro" id="IPR027474">
    <property type="entry name" value="L-asparaginase_N"/>
</dbReference>
<name>A0ABV2DSH5_9HYPH</name>
<dbReference type="InterPro" id="IPR004550">
    <property type="entry name" value="AsnASE_II"/>
</dbReference>
<sequence>MVAQQSSSKRIAVVSLGGTITMTAQAEGGVVPSLTSKDLLASLQPAVSGLEIEPITLRKVAGAQLRPQDLVELAHHIDGLAAMDYAGVVVTQGTDTIEETAFVLDIIATRTMPIVVTGAMRHADAPGADGPANLRDAIAVAASGDATRAGVTVALDGQIHAARFVHKAGTLSVGAFRSTPTGPIGWVSEGIATFALCPVAGLARIPVAQLGPLPNVAALKASMGEEGDLAEAAVERGCAGLVIEGMGAGHVPPAFADRLEKIATKIPVVLSTRVTGGEVLRRTYGFVGSEIDLLRRGIILGGWLQTAKARLLLTLLLAADHDRTRIATCFQAYGGLANLIAHQAHEGDQ</sequence>
<dbReference type="PROSITE" id="PS51732">
    <property type="entry name" value="ASN_GLN_ASE_3"/>
    <property type="match status" value="1"/>
</dbReference>